<dbReference type="RefSeq" id="WP_034938341.1">
    <property type="nucleotide sequence ID" value="NZ_JFHN01000053.1"/>
</dbReference>
<protein>
    <submittedName>
        <fullName evidence="2">Uncharacterized protein</fullName>
    </submittedName>
</protein>
<gene>
    <name evidence="2" type="ORF">BG55_14050</name>
</gene>
<name>A0A014LZL7_9GAMM</name>
<feature type="coiled-coil region" evidence="1">
    <location>
        <begin position="67"/>
        <end position="94"/>
    </location>
</feature>
<evidence type="ECO:0000256" key="1">
    <source>
        <dbReference type="SAM" id="Coils"/>
    </source>
</evidence>
<evidence type="ECO:0000313" key="2">
    <source>
        <dbReference type="EMBL" id="EXU75046.1"/>
    </source>
</evidence>
<keyword evidence="3" id="KW-1185">Reference proteome</keyword>
<dbReference type="EMBL" id="JFHN01000053">
    <property type="protein sequence ID" value="EXU75046.1"/>
    <property type="molecule type" value="Genomic_DNA"/>
</dbReference>
<accession>A0A014LZL7</accession>
<evidence type="ECO:0000313" key="3">
    <source>
        <dbReference type="Proteomes" id="UP000019918"/>
    </source>
</evidence>
<dbReference type="Proteomes" id="UP000019918">
    <property type="component" value="Unassembled WGS sequence"/>
</dbReference>
<proteinExistence type="predicted"/>
<dbReference type="PATRIC" id="fig|69222.5.peg.2883"/>
<keyword evidence="1" id="KW-0175">Coiled coil</keyword>
<reference evidence="2 3" key="1">
    <citation type="submission" date="2014-02" db="EMBL/GenBank/DDBJ databases">
        <title>Draft genome of Erwinia mallotivora strain BT-MARDI, a papaya dieback pathogen.</title>
        <authorList>
            <person name="Redzuan R."/>
            <person name="Abu Bakar N."/>
            <person name="Badrun R."/>
            <person name="Mohd Raih M.F."/>
            <person name="Rozano L."/>
            <person name="Mat Amin N."/>
        </authorList>
    </citation>
    <scope>NUCLEOTIDE SEQUENCE [LARGE SCALE GENOMIC DNA]</scope>
    <source>
        <strain evidence="2 3">BT-MARDI</strain>
    </source>
</reference>
<dbReference type="AlphaFoldDB" id="A0A014LZL7"/>
<sequence length="136" mass="15512">MIGECFWCCGKVIQNRDVFPAEVEKKYVVVDQQPVTANVCEVCNSNEEMVVKNHRLRMQNSMLLVNIRTLEKKVVVLNNEIHELNEKKVNSKNTAPDFSQIEKVNLNYSANSSKENLKKSGFEINNKNPALEKTGL</sequence>
<organism evidence="2 3">
    <name type="scientific">Erwinia mallotivora</name>
    <dbReference type="NCBI Taxonomy" id="69222"/>
    <lineage>
        <taxon>Bacteria</taxon>
        <taxon>Pseudomonadati</taxon>
        <taxon>Pseudomonadota</taxon>
        <taxon>Gammaproteobacteria</taxon>
        <taxon>Enterobacterales</taxon>
        <taxon>Erwiniaceae</taxon>
        <taxon>Erwinia</taxon>
    </lineage>
</organism>
<comment type="caution">
    <text evidence="2">The sequence shown here is derived from an EMBL/GenBank/DDBJ whole genome shotgun (WGS) entry which is preliminary data.</text>
</comment>